<dbReference type="PANTHER" id="PTHR13504">
    <property type="entry name" value="FIDO DOMAIN-CONTAINING PROTEIN DDB_G0283145"/>
    <property type="match status" value="1"/>
</dbReference>
<comment type="caution">
    <text evidence="3">The sequence shown here is derived from an EMBL/GenBank/DDBJ whole genome shotgun (WGS) entry which is preliminary data.</text>
</comment>
<dbReference type="PANTHER" id="PTHR13504:SF38">
    <property type="entry name" value="FIDO DOMAIN-CONTAINING PROTEIN"/>
    <property type="match status" value="1"/>
</dbReference>
<evidence type="ECO:0000313" key="4">
    <source>
        <dbReference type="Proteomes" id="UP001501803"/>
    </source>
</evidence>
<dbReference type="InterPro" id="IPR003812">
    <property type="entry name" value="Fido"/>
</dbReference>
<protein>
    <submittedName>
        <fullName evidence="3">Fic family protein</fullName>
    </submittedName>
</protein>
<feature type="domain" description="Fido" evidence="2">
    <location>
        <begin position="46"/>
        <end position="197"/>
    </location>
</feature>
<dbReference type="InterPro" id="IPR040198">
    <property type="entry name" value="Fido_containing"/>
</dbReference>
<evidence type="ECO:0000313" key="3">
    <source>
        <dbReference type="EMBL" id="GAA3882664.1"/>
    </source>
</evidence>
<dbReference type="InterPro" id="IPR036597">
    <property type="entry name" value="Fido-like_dom_sf"/>
</dbReference>
<dbReference type="InterPro" id="IPR036388">
    <property type="entry name" value="WH-like_DNA-bd_sf"/>
</dbReference>
<dbReference type="Pfam" id="PF02661">
    <property type="entry name" value="Fic"/>
    <property type="match status" value="1"/>
</dbReference>
<reference evidence="4" key="1">
    <citation type="journal article" date="2019" name="Int. J. Syst. Evol. Microbiol.">
        <title>The Global Catalogue of Microorganisms (GCM) 10K type strain sequencing project: providing services to taxonomists for standard genome sequencing and annotation.</title>
        <authorList>
            <consortium name="The Broad Institute Genomics Platform"/>
            <consortium name="The Broad Institute Genome Sequencing Center for Infectious Disease"/>
            <person name="Wu L."/>
            <person name="Ma J."/>
        </authorList>
    </citation>
    <scope>NUCLEOTIDE SEQUENCE [LARGE SCALE GENOMIC DNA]</scope>
    <source>
        <strain evidence="4">JCM 17021</strain>
    </source>
</reference>
<name>A0ABP7KQV0_9MICO</name>
<sequence length="321" mass="34820">MDAVLGAARSKGSSGGEENANDGVEEILNIQKAIDFIDETVHAGPITHIYIRELHRLVVSGLRREGDLTPGAYRLGEVAIGGAKHQPPFPSDVLDSMSALIAFANVEVEPHKQLLQSAIVHHRFLWIHPFGNGNGRVSRLLTYAMLVKQGFTATSGYRALNPTAVFGADRAAYYDNLERADALDNDGIVAWCTYVLTGLKTDLLRLTSLTDGDFVVTRLLHPAIERLRDSGRLTASEAAALRVVAQKTVVKAGDLASALPGSPSTRSQAIRKIVDRGLLIPLENSPRSYRLAFAPNDLTVHIVHQLDALGFLPTILRNDPL</sequence>
<proteinExistence type="predicted"/>
<gene>
    <name evidence="3" type="ORF">GCM10022381_26160</name>
</gene>
<dbReference type="SUPFAM" id="SSF140931">
    <property type="entry name" value="Fic-like"/>
    <property type="match status" value="1"/>
</dbReference>
<keyword evidence="4" id="KW-1185">Reference proteome</keyword>
<organism evidence="3 4">
    <name type="scientific">Leifsonia kafniensis</name>
    <dbReference type="NCBI Taxonomy" id="475957"/>
    <lineage>
        <taxon>Bacteria</taxon>
        <taxon>Bacillati</taxon>
        <taxon>Actinomycetota</taxon>
        <taxon>Actinomycetes</taxon>
        <taxon>Micrococcales</taxon>
        <taxon>Microbacteriaceae</taxon>
        <taxon>Leifsonia</taxon>
    </lineage>
</organism>
<evidence type="ECO:0000256" key="1">
    <source>
        <dbReference type="SAM" id="MobiDB-lite"/>
    </source>
</evidence>
<feature type="region of interest" description="Disordered" evidence="1">
    <location>
        <begin position="1"/>
        <end position="20"/>
    </location>
</feature>
<dbReference type="PROSITE" id="PS51459">
    <property type="entry name" value="FIDO"/>
    <property type="match status" value="1"/>
</dbReference>
<dbReference type="Proteomes" id="UP001501803">
    <property type="component" value="Unassembled WGS sequence"/>
</dbReference>
<dbReference type="EMBL" id="BAABCN010000007">
    <property type="protein sequence ID" value="GAA3882664.1"/>
    <property type="molecule type" value="Genomic_DNA"/>
</dbReference>
<dbReference type="Gene3D" id="1.10.3290.10">
    <property type="entry name" value="Fido-like domain"/>
    <property type="match status" value="1"/>
</dbReference>
<accession>A0ABP7KQV0</accession>
<evidence type="ECO:0000259" key="2">
    <source>
        <dbReference type="PROSITE" id="PS51459"/>
    </source>
</evidence>
<dbReference type="Gene3D" id="1.10.10.10">
    <property type="entry name" value="Winged helix-like DNA-binding domain superfamily/Winged helix DNA-binding domain"/>
    <property type="match status" value="1"/>
</dbReference>